<evidence type="ECO:0000313" key="1">
    <source>
        <dbReference type="EMBL" id="RHL06385.1"/>
    </source>
</evidence>
<dbReference type="EMBL" id="QROF01000003">
    <property type="protein sequence ID" value="RHL06385.1"/>
    <property type="molecule type" value="Genomic_DNA"/>
</dbReference>
<dbReference type="AlphaFoldDB" id="A0A415IFF4"/>
<proteinExistence type="predicted"/>
<organism evidence="1 2">
    <name type="scientific">Agathobacter rectalis</name>
    <dbReference type="NCBI Taxonomy" id="39491"/>
    <lineage>
        <taxon>Bacteria</taxon>
        <taxon>Bacillati</taxon>
        <taxon>Bacillota</taxon>
        <taxon>Clostridia</taxon>
        <taxon>Lachnospirales</taxon>
        <taxon>Lachnospiraceae</taxon>
        <taxon>Agathobacter</taxon>
    </lineage>
</organism>
<sequence>MAYVSIVNANDYRKEIMTREKAGTVVNLYRGYENEHSNSEYIKDAKLPDIFKFMMGMTYEQFKYQNLAWTYQSFSRNYHILLGSSKISRYEIVDINEITEELFGMSADEFMTNVLYLLWLCSERPDPLGAEDDLYKHGANSILTKENLEKIINYYSVTYDDVRKSPIQKQLFYSKPFVITQKNKEPIMVSMYLVQMLFADGLYWLIRDYYYKNGKGTGFINAFGRMFEEYFMELAEIYLTEDMWHKIPEQDKKSADFFVEFEDAVFLFELKSGLLGIKAKQQAPDVQQIDTFYKRNILEAHEQLKMSEKEYQGQKPVIKIFLLYESMTNTQIVMSSIPEIFVDDSRCYIMTIEDLEMMLATYKNGKEKFEKVVKALVTNQNSNAQVTSVLHVLNDCDAVGDMHFIEDRDYFMKIAKRMEKELEV</sequence>
<evidence type="ECO:0000313" key="2">
    <source>
        <dbReference type="Proteomes" id="UP000286181"/>
    </source>
</evidence>
<comment type="caution">
    <text evidence="1">The sequence shown here is derived from an EMBL/GenBank/DDBJ whole genome shotgun (WGS) entry which is preliminary data.</text>
</comment>
<accession>A0A415IFF4</accession>
<gene>
    <name evidence="1" type="ORF">DW038_04950</name>
</gene>
<protein>
    <submittedName>
        <fullName evidence="1">Uncharacterized protein</fullName>
    </submittedName>
</protein>
<dbReference type="Proteomes" id="UP000286181">
    <property type="component" value="Unassembled WGS sequence"/>
</dbReference>
<name>A0A415IFF4_9FIRM</name>
<reference evidence="1 2" key="1">
    <citation type="submission" date="2018-08" db="EMBL/GenBank/DDBJ databases">
        <title>A genome reference for cultivated species of the human gut microbiota.</title>
        <authorList>
            <person name="Zou Y."/>
            <person name="Xue W."/>
            <person name="Luo G."/>
        </authorList>
    </citation>
    <scope>NUCLEOTIDE SEQUENCE [LARGE SCALE GENOMIC DNA]</scope>
    <source>
        <strain evidence="1 2">AF39-14AC</strain>
    </source>
</reference>